<dbReference type="AlphaFoldDB" id="D1C492"/>
<feature type="domain" description="Capsule synthesis protein CapA" evidence="2">
    <location>
        <begin position="8"/>
        <end position="320"/>
    </location>
</feature>
<dbReference type="STRING" id="479434.Sthe_1625"/>
<dbReference type="InterPro" id="IPR052169">
    <property type="entry name" value="CW_Biosynth-Accessory"/>
</dbReference>
<dbReference type="InterPro" id="IPR029052">
    <property type="entry name" value="Metallo-depent_PP-like"/>
</dbReference>
<dbReference type="Pfam" id="PF09587">
    <property type="entry name" value="PGA_cap"/>
    <property type="match status" value="1"/>
</dbReference>
<dbReference type="PANTHER" id="PTHR33393:SF11">
    <property type="entry name" value="POLYGLUTAMINE SYNTHESIS ACCESSORY PROTEIN RV0574C-RELATED"/>
    <property type="match status" value="1"/>
</dbReference>
<dbReference type="HOGENOM" id="CLU_038823_2_0_0"/>
<organism evidence="3 4">
    <name type="scientific">Sphaerobacter thermophilus (strain ATCC 49802 / DSM 20745 / KCCM 41009 / NCIMB 13125 / S 6022)</name>
    <dbReference type="NCBI Taxonomy" id="479434"/>
    <lineage>
        <taxon>Bacteria</taxon>
        <taxon>Pseudomonadati</taxon>
        <taxon>Thermomicrobiota</taxon>
        <taxon>Thermomicrobia</taxon>
        <taxon>Sphaerobacterales</taxon>
        <taxon>Sphaerobacterineae</taxon>
        <taxon>Sphaerobacteraceae</taxon>
        <taxon>Sphaerobacter</taxon>
    </lineage>
</organism>
<name>D1C492_SPHTD</name>
<evidence type="ECO:0000256" key="1">
    <source>
        <dbReference type="ARBA" id="ARBA00005662"/>
    </source>
</evidence>
<evidence type="ECO:0000313" key="4">
    <source>
        <dbReference type="Proteomes" id="UP000002027"/>
    </source>
</evidence>
<dbReference type="Proteomes" id="UP000002027">
    <property type="component" value="Chromosome 1"/>
</dbReference>
<dbReference type="SUPFAM" id="SSF56300">
    <property type="entry name" value="Metallo-dependent phosphatases"/>
    <property type="match status" value="1"/>
</dbReference>
<dbReference type="PANTHER" id="PTHR33393">
    <property type="entry name" value="POLYGLUTAMINE SYNTHESIS ACCESSORY PROTEIN RV0574C-RELATED"/>
    <property type="match status" value="1"/>
</dbReference>
<dbReference type="InterPro" id="IPR019079">
    <property type="entry name" value="Capsule_synth_CapA"/>
</dbReference>
<reference evidence="3 4" key="2">
    <citation type="journal article" date="2010" name="Stand. Genomic Sci.">
        <title>Complete genome sequence of Desulfohalobium retbaense type strain (HR(100)).</title>
        <authorList>
            <person name="Spring S."/>
            <person name="Nolan M."/>
            <person name="Lapidus A."/>
            <person name="Glavina Del Rio T."/>
            <person name="Copeland A."/>
            <person name="Tice H."/>
            <person name="Cheng J.F."/>
            <person name="Lucas S."/>
            <person name="Land M."/>
            <person name="Chen F."/>
            <person name="Bruce D."/>
            <person name="Goodwin L."/>
            <person name="Pitluck S."/>
            <person name="Ivanova N."/>
            <person name="Mavromatis K."/>
            <person name="Mikhailova N."/>
            <person name="Pati A."/>
            <person name="Chen A."/>
            <person name="Palaniappan K."/>
            <person name="Hauser L."/>
            <person name="Chang Y.J."/>
            <person name="Jeffries C.D."/>
            <person name="Munk C."/>
            <person name="Kiss H."/>
            <person name="Chain P."/>
            <person name="Han C."/>
            <person name="Brettin T."/>
            <person name="Detter J.C."/>
            <person name="Schuler E."/>
            <person name="Goker M."/>
            <person name="Rohde M."/>
            <person name="Bristow J."/>
            <person name="Eisen J.A."/>
            <person name="Markowitz V."/>
            <person name="Hugenholtz P."/>
            <person name="Kyrpides N.C."/>
            <person name="Klenk H.P."/>
        </authorList>
    </citation>
    <scope>NUCLEOTIDE SEQUENCE [LARGE SCALE GENOMIC DNA]</scope>
    <source>
        <strain evidence="4">ATCC 49802 / DSM 20745 / S 6022</strain>
    </source>
</reference>
<reference evidence="4" key="1">
    <citation type="submission" date="2009-11" db="EMBL/GenBank/DDBJ databases">
        <title>The complete chromosome 1 of Sphaerobacter thermophilus DSM 20745.</title>
        <authorList>
            <person name="Lucas S."/>
            <person name="Copeland A."/>
            <person name="Lapidus A."/>
            <person name="Glavina del Rio T."/>
            <person name="Dalin E."/>
            <person name="Tice H."/>
            <person name="Bruce D."/>
            <person name="Goodwin L."/>
            <person name="Pitluck S."/>
            <person name="Kyrpides N."/>
            <person name="Mavromatis K."/>
            <person name="Ivanova N."/>
            <person name="Mikhailova N."/>
            <person name="LaButti K.M."/>
            <person name="Clum A."/>
            <person name="Sun H.I."/>
            <person name="Brettin T."/>
            <person name="Detter J.C."/>
            <person name="Han C."/>
            <person name="Larimer F."/>
            <person name="Land M."/>
            <person name="Hauser L."/>
            <person name="Markowitz V."/>
            <person name="Cheng J.F."/>
            <person name="Hugenholtz P."/>
            <person name="Woyke T."/>
            <person name="Wu D."/>
            <person name="Steenblock K."/>
            <person name="Schneider S."/>
            <person name="Pukall R."/>
            <person name="Goeker M."/>
            <person name="Klenk H.P."/>
            <person name="Eisen J.A."/>
        </authorList>
    </citation>
    <scope>NUCLEOTIDE SEQUENCE [LARGE SCALE GENOMIC DNA]</scope>
    <source>
        <strain evidence="4">ATCC 49802 / DSM 20745 / S 6022</strain>
    </source>
</reference>
<sequence>MTDHQPLRLALTGDSIITRRFAAPPGSPFDQLRQIIREADVAFTNLEVVPNDFQGYPAYESGGSHLGAPSWVIDELVDMGFDLFATATNHSLNYSIAGLLALIDILERKGVAYAGIGRNLAEARMPVYLDSPRGSIAMISCASTFAPGQEASEQRPDMLGRPGLNPLRYETIYDVLPDQLETLRRIAEELGLERQRLERIQLGFAFPPDSPDIFPFLDTNFRAADRVAVHTTPKAKDLDAIATWVREARARADFVLVSLHAHEQGSDREEPAAFIRTFAHRMIDEGADVVVGHGPHLLRGMECYRGKPIFYSLGNFFGQNELTLKIPSDSYERFRIDPSRTPSEMYRIRHDDDRKGFPADSRYWETVVPICHLAEGRVTKIEIVPVSLGHGEPSHRRGKPRLATGAHAEAILKRFAALSEPYGTRIDLDGERAFVRID</sequence>
<proteinExistence type="inferred from homology"/>
<keyword evidence="4" id="KW-1185">Reference proteome</keyword>
<protein>
    <submittedName>
        <fullName evidence="3">Poly-gamma-glutamate biosynthesis protein</fullName>
    </submittedName>
</protein>
<dbReference type="KEGG" id="sti:Sthe_1625"/>
<dbReference type="EMBL" id="CP001823">
    <property type="protein sequence ID" value="ACZ39059.1"/>
    <property type="molecule type" value="Genomic_DNA"/>
</dbReference>
<dbReference type="CDD" id="cd07381">
    <property type="entry name" value="MPP_CapA"/>
    <property type="match status" value="1"/>
</dbReference>
<evidence type="ECO:0000259" key="2">
    <source>
        <dbReference type="SMART" id="SM00854"/>
    </source>
</evidence>
<accession>D1C492</accession>
<gene>
    <name evidence="3" type="ordered locus">Sthe_1625</name>
</gene>
<evidence type="ECO:0000313" key="3">
    <source>
        <dbReference type="EMBL" id="ACZ39059.1"/>
    </source>
</evidence>
<comment type="similarity">
    <text evidence="1">Belongs to the CapA family.</text>
</comment>
<dbReference type="SMART" id="SM00854">
    <property type="entry name" value="PGA_cap"/>
    <property type="match status" value="1"/>
</dbReference>
<dbReference type="RefSeq" id="WP_012872106.1">
    <property type="nucleotide sequence ID" value="NC_013523.1"/>
</dbReference>
<dbReference type="InParanoid" id="D1C492"/>
<dbReference type="eggNOG" id="COG2843">
    <property type="taxonomic scope" value="Bacteria"/>
</dbReference>